<dbReference type="AlphaFoldDB" id="A0A2P8QGS3"/>
<keyword evidence="2" id="KW-0624">Polysaccharide degradation</keyword>
<accession>A0A2P8QGS3</accession>
<dbReference type="InterPro" id="IPR003961">
    <property type="entry name" value="FN3_dom"/>
</dbReference>
<protein>
    <submittedName>
        <fullName evidence="5">Fibronectin type III domain-containing protein</fullName>
    </submittedName>
</protein>
<gene>
    <name evidence="5" type="ORF">C6Y14_04155</name>
</gene>
<comment type="caution">
    <text evidence="5">The sequence shown here is derived from an EMBL/GenBank/DDBJ whole genome shotgun (WGS) entry which is preliminary data.</text>
</comment>
<feature type="region of interest" description="Disordered" evidence="3">
    <location>
        <begin position="171"/>
        <end position="192"/>
    </location>
</feature>
<dbReference type="OrthoDB" id="4145782at2"/>
<evidence type="ECO:0000313" key="5">
    <source>
        <dbReference type="EMBL" id="PSM45439.1"/>
    </source>
</evidence>
<organism evidence="5 6">
    <name type="scientific">Streptomyces dioscori</name>
    <dbReference type="NCBI Taxonomy" id="2109333"/>
    <lineage>
        <taxon>Bacteria</taxon>
        <taxon>Bacillati</taxon>
        <taxon>Actinomycetota</taxon>
        <taxon>Actinomycetes</taxon>
        <taxon>Kitasatosporales</taxon>
        <taxon>Streptomycetaceae</taxon>
        <taxon>Streptomyces</taxon>
        <taxon>Streptomyces aurantiacus group</taxon>
    </lineage>
</organism>
<dbReference type="Gene3D" id="2.60.40.10">
    <property type="entry name" value="Immunoglobulins"/>
    <property type="match status" value="1"/>
</dbReference>
<keyword evidence="1" id="KW-0326">Glycosidase</keyword>
<dbReference type="GO" id="GO:0016798">
    <property type="term" value="F:hydrolase activity, acting on glycosyl bonds"/>
    <property type="evidence" value="ECO:0007669"/>
    <property type="project" value="UniProtKB-KW"/>
</dbReference>
<evidence type="ECO:0000313" key="6">
    <source>
        <dbReference type="Proteomes" id="UP000240429"/>
    </source>
</evidence>
<proteinExistence type="predicted"/>
<dbReference type="SUPFAM" id="SSF49265">
    <property type="entry name" value="Fibronectin type III"/>
    <property type="match status" value="1"/>
</dbReference>
<feature type="compositionally biased region" description="Gly residues" evidence="3">
    <location>
        <begin position="177"/>
        <end position="189"/>
    </location>
</feature>
<dbReference type="Proteomes" id="UP000240429">
    <property type="component" value="Unassembled WGS sequence"/>
</dbReference>
<keyword evidence="6" id="KW-1185">Reference proteome</keyword>
<evidence type="ECO:0000259" key="4">
    <source>
        <dbReference type="PROSITE" id="PS50853"/>
    </source>
</evidence>
<evidence type="ECO:0000256" key="2">
    <source>
        <dbReference type="ARBA" id="ARBA00023326"/>
    </source>
</evidence>
<dbReference type="InterPro" id="IPR013783">
    <property type="entry name" value="Ig-like_fold"/>
</dbReference>
<evidence type="ECO:0000256" key="1">
    <source>
        <dbReference type="ARBA" id="ARBA00023295"/>
    </source>
</evidence>
<dbReference type="InterPro" id="IPR036116">
    <property type="entry name" value="FN3_sf"/>
</dbReference>
<name>A0A2P8QGS3_9ACTN</name>
<feature type="domain" description="Fibronectin type-III" evidence="4">
    <location>
        <begin position="16"/>
        <end position="103"/>
    </location>
</feature>
<sequence>MSACDTPRTPRTATAAPDVVLRAERVSPTDIDLHWRSGAPGTSGHILEFATDAAGPYTVLQYLPPRVTSYRHPDLMPHTTFHYRLRAFAGPASKPVDVVLPPGELTAADEDAGHDWLPARTDPQRTAPGRPLRSTGAGAPTGFKAVVKHANGILFTWTDHASDEDGFLLESRISGEPGRGSGEDSGGDSGYAPLAVFEPDINSAGLITLPTEKRGSYRVRAFTRGALSNVVRLTTGASADQ</sequence>
<keyword evidence="1" id="KW-0378">Hydrolase</keyword>
<dbReference type="PROSITE" id="PS50853">
    <property type="entry name" value="FN3"/>
    <property type="match status" value="1"/>
</dbReference>
<dbReference type="CDD" id="cd00063">
    <property type="entry name" value="FN3"/>
    <property type="match status" value="1"/>
</dbReference>
<keyword evidence="2" id="KW-0119">Carbohydrate metabolism</keyword>
<dbReference type="GO" id="GO:0000272">
    <property type="term" value="P:polysaccharide catabolic process"/>
    <property type="evidence" value="ECO:0007669"/>
    <property type="project" value="UniProtKB-KW"/>
</dbReference>
<dbReference type="EMBL" id="PYBJ01000001">
    <property type="protein sequence ID" value="PSM45439.1"/>
    <property type="molecule type" value="Genomic_DNA"/>
</dbReference>
<feature type="region of interest" description="Disordered" evidence="3">
    <location>
        <begin position="109"/>
        <end position="138"/>
    </location>
</feature>
<reference evidence="5 6" key="1">
    <citation type="submission" date="2018-03" db="EMBL/GenBank/DDBJ databases">
        <title>Streptomyces dioscori sp. nov., a novel endophytic actinobacterium isolated from bulbil of Dioscorea bulbifera L.</title>
        <authorList>
            <person name="Zhikuan W."/>
        </authorList>
    </citation>
    <scope>NUCLEOTIDE SEQUENCE [LARGE SCALE GENOMIC DNA]</scope>
    <source>
        <strain evidence="5 6">A217</strain>
    </source>
</reference>
<evidence type="ECO:0000256" key="3">
    <source>
        <dbReference type="SAM" id="MobiDB-lite"/>
    </source>
</evidence>